<feature type="region of interest" description="Disordered" evidence="1">
    <location>
        <begin position="1"/>
        <end position="23"/>
    </location>
</feature>
<accession>A0A0N5ADK7</accession>
<reference evidence="3" key="1">
    <citation type="submission" date="2017-02" db="UniProtKB">
        <authorList>
            <consortium name="WormBaseParasite"/>
        </authorList>
    </citation>
    <scope>IDENTIFICATION</scope>
</reference>
<organism evidence="2 3">
    <name type="scientific">Syphacia muris</name>
    <dbReference type="NCBI Taxonomy" id="451379"/>
    <lineage>
        <taxon>Eukaryota</taxon>
        <taxon>Metazoa</taxon>
        <taxon>Ecdysozoa</taxon>
        <taxon>Nematoda</taxon>
        <taxon>Chromadorea</taxon>
        <taxon>Rhabditida</taxon>
        <taxon>Spirurina</taxon>
        <taxon>Oxyuridomorpha</taxon>
        <taxon>Oxyuroidea</taxon>
        <taxon>Oxyuridae</taxon>
        <taxon>Syphacia</taxon>
    </lineage>
</organism>
<dbReference type="AlphaFoldDB" id="A0A0N5ADK7"/>
<dbReference type="Proteomes" id="UP000046393">
    <property type="component" value="Unplaced"/>
</dbReference>
<keyword evidence="2" id="KW-1185">Reference proteome</keyword>
<feature type="compositionally biased region" description="Basic residues" evidence="1">
    <location>
        <begin position="1"/>
        <end position="12"/>
    </location>
</feature>
<proteinExistence type="predicted"/>
<dbReference type="WBParaSite" id="SMUV_0000226601-mRNA-1">
    <property type="protein sequence ID" value="SMUV_0000226601-mRNA-1"/>
    <property type="gene ID" value="SMUV_0000226601"/>
</dbReference>
<name>A0A0N5ADK7_9BILA</name>
<evidence type="ECO:0000313" key="2">
    <source>
        <dbReference type="Proteomes" id="UP000046393"/>
    </source>
</evidence>
<evidence type="ECO:0000313" key="3">
    <source>
        <dbReference type="WBParaSite" id="SMUV_0000226601-mRNA-1"/>
    </source>
</evidence>
<evidence type="ECO:0000256" key="1">
    <source>
        <dbReference type="SAM" id="MobiDB-lite"/>
    </source>
</evidence>
<protein>
    <submittedName>
        <fullName evidence="3">Uncharacterized protein</fullName>
    </submittedName>
</protein>
<sequence>MSKWNQQRKYRSKKETDPPACTRTVAKDKVKRIRLSSPAAVSGQSVNRSATGDRHIAHRSVHIDSNLLLLLLLLNFCNTKLWSDKEEDEQKQQLVELQKKKKLHIDCTKNCCDL</sequence>